<gene>
    <name evidence="11" type="ORF">ARMOST_05965</name>
</gene>
<dbReference type="PANTHER" id="PTHR24305">
    <property type="entry name" value="CYTOCHROME P450"/>
    <property type="match status" value="1"/>
</dbReference>
<evidence type="ECO:0000256" key="4">
    <source>
        <dbReference type="ARBA" id="ARBA00022723"/>
    </source>
</evidence>
<evidence type="ECO:0000256" key="10">
    <source>
        <dbReference type="SAM" id="Phobius"/>
    </source>
</evidence>
<keyword evidence="7" id="KW-0503">Monooxygenase</keyword>
<evidence type="ECO:0000313" key="11">
    <source>
        <dbReference type="EMBL" id="SJL02633.1"/>
    </source>
</evidence>
<feature type="binding site" description="axial binding residue" evidence="8">
    <location>
        <position position="507"/>
    </location>
    <ligand>
        <name>heme</name>
        <dbReference type="ChEBI" id="CHEBI:30413"/>
    </ligand>
    <ligandPart>
        <name>Fe</name>
        <dbReference type="ChEBI" id="CHEBI:18248"/>
    </ligandPart>
</feature>
<keyword evidence="6 8" id="KW-0408">Iron</keyword>
<organism evidence="11 12">
    <name type="scientific">Armillaria ostoyae</name>
    <name type="common">Armillaria root rot fungus</name>
    <dbReference type="NCBI Taxonomy" id="47428"/>
    <lineage>
        <taxon>Eukaryota</taxon>
        <taxon>Fungi</taxon>
        <taxon>Dikarya</taxon>
        <taxon>Basidiomycota</taxon>
        <taxon>Agaricomycotina</taxon>
        <taxon>Agaricomycetes</taxon>
        <taxon>Agaricomycetidae</taxon>
        <taxon>Agaricales</taxon>
        <taxon>Marasmiineae</taxon>
        <taxon>Physalacriaceae</taxon>
        <taxon>Armillaria</taxon>
    </lineage>
</organism>
<dbReference type="PANTHER" id="PTHR24305:SF187">
    <property type="entry name" value="P450, PUTATIVE (EUROFUNG)-RELATED"/>
    <property type="match status" value="1"/>
</dbReference>
<dbReference type="STRING" id="47428.A0A284R1N4"/>
<dbReference type="InterPro" id="IPR002401">
    <property type="entry name" value="Cyt_P450_E_grp-I"/>
</dbReference>
<sequence>MTDHFLIPNMISLVSASFLGVVGLVELAVAQFIVINEQVNHLYFHRAEPTRPIATSLFLALEPSLLLYFSGRALSVISLLIVYTFFFVSLGLSICAYRLSPFHPLSRIPGPIAYKVTKLYGAWICWKGHQQLDWKDLHDEYGPIVRTGPNEVSIIDVQSINAVFGTGGLPKGTYYTCRHVSPPGSTSLLLLTGASHASRRRRWSKGLNIQALKDYEVHISERATQLTERIKDMNAEPLDLVPWLNYFTVDFMGDMAFGGGSELMATDGQGDGIFAMLDIYWRVISAVCHVPWAYQATVFMASLLSKGFSGMRPYAAQRATNRVQSGSKTKDLWYHLMDEEDIEKSKPPLNDVVADGLLAIVAGADTSSSAMSCMFWCLLSDRECLKRLQHEIDTVFPDGANALDASKHSELPYLRACINETLRLFPPVPTNGPREVPRGSHGKIIFGHFLPEGTQVYIPPYAIHRNPQYFSPLPDKFVPERWIASSGFSENHNLDAFIPFSIGPASCVGKKLAMQEMMMLTSLLVQRFDIRFAQGFDSAAWPLVTAAVQGVANDPTTRHDGADEAGVSRTEESESPAKTWFFPPTCFKTDPLYPPDLPFTYFTQNLATKPDIPMVSSFGPAKHEPLLVTGLDESPEELRFQAFKALSSGNVKQYVQCESQKIAAVDQIYAFQDCHEKQPDRRWHLAKFASGSASTSTSFVFGPSSTSPTSAFDQRQSAFSQPAFGHFDQRLHLLASQQLNRRRYQLTSHPHLDSQPSAFVLPNDPTDIYFQANPTSMSANNATAPSTSAFGTPAALTSAFGNPAPTPSAFGNNTQPSVFGTSLGGQQSAFGQASTAAPASTLSLF</sequence>
<dbReference type="Pfam" id="PF00067">
    <property type="entry name" value="p450"/>
    <property type="match status" value="1"/>
</dbReference>
<keyword evidence="4 8" id="KW-0479">Metal-binding</keyword>
<keyword evidence="10" id="KW-0472">Membrane</keyword>
<dbReference type="CDD" id="cd11061">
    <property type="entry name" value="CYP67-like"/>
    <property type="match status" value="1"/>
</dbReference>
<evidence type="ECO:0000256" key="8">
    <source>
        <dbReference type="PIRSR" id="PIRSR602401-1"/>
    </source>
</evidence>
<evidence type="ECO:0000256" key="1">
    <source>
        <dbReference type="ARBA" id="ARBA00001971"/>
    </source>
</evidence>
<reference evidence="12" key="1">
    <citation type="journal article" date="2017" name="Nat. Ecol. Evol.">
        <title>Genome expansion and lineage-specific genetic innovations in the forest pathogenic fungi Armillaria.</title>
        <authorList>
            <person name="Sipos G."/>
            <person name="Prasanna A.N."/>
            <person name="Walter M.C."/>
            <person name="O'Connor E."/>
            <person name="Balint B."/>
            <person name="Krizsan K."/>
            <person name="Kiss B."/>
            <person name="Hess J."/>
            <person name="Varga T."/>
            <person name="Slot J."/>
            <person name="Riley R."/>
            <person name="Boka B."/>
            <person name="Rigling D."/>
            <person name="Barry K."/>
            <person name="Lee J."/>
            <person name="Mihaltcheva S."/>
            <person name="LaButti K."/>
            <person name="Lipzen A."/>
            <person name="Waldron R."/>
            <person name="Moloney N.M."/>
            <person name="Sperisen C."/>
            <person name="Kredics L."/>
            <person name="Vagvoelgyi C."/>
            <person name="Patrignani A."/>
            <person name="Fitzpatrick D."/>
            <person name="Nagy I."/>
            <person name="Doyle S."/>
            <person name="Anderson J.B."/>
            <person name="Grigoriev I.V."/>
            <person name="Gueldener U."/>
            <person name="Muensterkoetter M."/>
            <person name="Nagy L.G."/>
        </authorList>
    </citation>
    <scope>NUCLEOTIDE SEQUENCE [LARGE SCALE GENOMIC DNA]</scope>
    <source>
        <strain evidence="12">C18/9</strain>
    </source>
</reference>
<dbReference type="PRINTS" id="PR00385">
    <property type="entry name" value="P450"/>
</dbReference>
<keyword evidence="12" id="KW-1185">Reference proteome</keyword>
<proteinExistence type="inferred from homology"/>
<evidence type="ECO:0000256" key="7">
    <source>
        <dbReference type="ARBA" id="ARBA00023033"/>
    </source>
</evidence>
<comment type="pathway">
    <text evidence="2">Secondary metabolite biosynthesis.</text>
</comment>
<keyword evidence="10" id="KW-0812">Transmembrane</keyword>
<dbReference type="AlphaFoldDB" id="A0A284R1N4"/>
<dbReference type="GO" id="GO:0020037">
    <property type="term" value="F:heme binding"/>
    <property type="evidence" value="ECO:0007669"/>
    <property type="project" value="InterPro"/>
</dbReference>
<dbReference type="SUPFAM" id="SSF48264">
    <property type="entry name" value="Cytochrome P450"/>
    <property type="match status" value="1"/>
</dbReference>
<protein>
    <recommendedName>
        <fullName evidence="13">Cytochrome P450 67</fullName>
    </recommendedName>
</protein>
<dbReference type="InterPro" id="IPR050121">
    <property type="entry name" value="Cytochrome_P450_monoxygenase"/>
</dbReference>
<evidence type="ECO:0000256" key="5">
    <source>
        <dbReference type="ARBA" id="ARBA00023002"/>
    </source>
</evidence>
<dbReference type="EMBL" id="FUEG01000003">
    <property type="protein sequence ID" value="SJL02633.1"/>
    <property type="molecule type" value="Genomic_DNA"/>
</dbReference>
<dbReference type="Proteomes" id="UP000219338">
    <property type="component" value="Unassembled WGS sequence"/>
</dbReference>
<evidence type="ECO:0000256" key="9">
    <source>
        <dbReference type="SAM" id="MobiDB-lite"/>
    </source>
</evidence>
<dbReference type="OrthoDB" id="6692864at2759"/>
<feature type="transmembrane region" description="Helical" evidence="10">
    <location>
        <begin position="76"/>
        <end position="99"/>
    </location>
</feature>
<evidence type="ECO:0000256" key="6">
    <source>
        <dbReference type="ARBA" id="ARBA00023004"/>
    </source>
</evidence>
<dbReference type="OMA" id="YWRVISA"/>
<dbReference type="InterPro" id="IPR001128">
    <property type="entry name" value="Cyt_P450"/>
</dbReference>
<comment type="cofactor">
    <cofactor evidence="1 8">
        <name>heme</name>
        <dbReference type="ChEBI" id="CHEBI:30413"/>
    </cofactor>
</comment>
<feature type="region of interest" description="Disordered" evidence="9">
    <location>
        <begin position="553"/>
        <end position="574"/>
    </location>
</feature>
<comment type="similarity">
    <text evidence="3">Belongs to the cytochrome P450 family.</text>
</comment>
<dbReference type="GO" id="GO:0016705">
    <property type="term" value="F:oxidoreductase activity, acting on paired donors, with incorporation or reduction of molecular oxygen"/>
    <property type="evidence" value="ECO:0007669"/>
    <property type="project" value="InterPro"/>
</dbReference>
<evidence type="ECO:0000256" key="3">
    <source>
        <dbReference type="ARBA" id="ARBA00010617"/>
    </source>
</evidence>
<keyword evidence="8" id="KW-0349">Heme</keyword>
<evidence type="ECO:0000313" key="12">
    <source>
        <dbReference type="Proteomes" id="UP000219338"/>
    </source>
</evidence>
<keyword evidence="5" id="KW-0560">Oxidoreductase</keyword>
<dbReference type="Gene3D" id="1.10.630.10">
    <property type="entry name" value="Cytochrome P450"/>
    <property type="match status" value="1"/>
</dbReference>
<name>A0A284R1N4_ARMOS</name>
<accession>A0A284R1N4</accession>
<dbReference type="InterPro" id="IPR036396">
    <property type="entry name" value="Cyt_P450_sf"/>
</dbReference>
<dbReference type="GO" id="GO:0004497">
    <property type="term" value="F:monooxygenase activity"/>
    <property type="evidence" value="ECO:0007669"/>
    <property type="project" value="UniProtKB-KW"/>
</dbReference>
<dbReference type="GO" id="GO:0005506">
    <property type="term" value="F:iron ion binding"/>
    <property type="evidence" value="ECO:0007669"/>
    <property type="project" value="InterPro"/>
</dbReference>
<feature type="transmembrane region" description="Helical" evidence="10">
    <location>
        <begin position="53"/>
        <end position="69"/>
    </location>
</feature>
<keyword evidence="10" id="KW-1133">Transmembrane helix</keyword>
<dbReference type="PRINTS" id="PR00463">
    <property type="entry name" value="EP450I"/>
</dbReference>
<evidence type="ECO:0008006" key="13">
    <source>
        <dbReference type="Google" id="ProtNLM"/>
    </source>
</evidence>
<feature type="transmembrane region" description="Helical" evidence="10">
    <location>
        <begin position="12"/>
        <end position="33"/>
    </location>
</feature>
<evidence type="ECO:0000256" key="2">
    <source>
        <dbReference type="ARBA" id="ARBA00005179"/>
    </source>
</evidence>